<evidence type="ECO:0000256" key="1">
    <source>
        <dbReference type="SAM" id="MobiDB-lite"/>
    </source>
</evidence>
<reference evidence="3" key="1">
    <citation type="journal article" date="2015" name="BMC Genomics">
        <title>Genomic and transcriptomic analysis of the endophytic fungus Pestalotiopsis fici reveals its lifestyle and high potential for synthesis of natural products.</title>
        <authorList>
            <person name="Wang X."/>
            <person name="Zhang X."/>
            <person name="Liu L."/>
            <person name="Xiang M."/>
            <person name="Wang W."/>
            <person name="Sun X."/>
            <person name="Che Y."/>
            <person name="Guo L."/>
            <person name="Liu G."/>
            <person name="Guo L."/>
            <person name="Wang C."/>
            <person name="Yin W.B."/>
            <person name="Stadler M."/>
            <person name="Zhang X."/>
            <person name="Liu X."/>
        </authorList>
    </citation>
    <scope>NUCLEOTIDE SEQUENCE [LARGE SCALE GENOMIC DNA]</scope>
    <source>
        <strain evidence="3">W106-1 / CGMCC3.15140</strain>
    </source>
</reference>
<organism evidence="2 3">
    <name type="scientific">Pestalotiopsis fici (strain W106-1 / CGMCC3.15140)</name>
    <dbReference type="NCBI Taxonomy" id="1229662"/>
    <lineage>
        <taxon>Eukaryota</taxon>
        <taxon>Fungi</taxon>
        <taxon>Dikarya</taxon>
        <taxon>Ascomycota</taxon>
        <taxon>Pezizomycotina</taxon>
        <taxon>Sordariomycetes</taxon>
        <taxon>Xylariomycetidae</taxon>
        <taxon>Amphisphaeriales</taxon>
        <taxon>Sporocadaceae</taxon>
        <taxon>Pestalotiopsis</taxon>
    </lineage>
</organism>
<feature type="compositionally biased region" description="Polar residues" evidence="1">
    <location>
        <begin position="160"/>
        <end position="172"/>
    </location>
</feature>
<dbReference type="InParanoid" id="W3WXZ3"/>
<protein>
    <submittedName>
        <fullName evidence="2">Uncharacterized protein</fullName>
    </submittedName>
</protein>
<dbReference type="RefSeq" id="XP_007836575.1">
    <property type="nucleotide sequence ID" value="XM_007838384.1"/>
</dbReference>
<proteinExistence type="predicted"/>
<dbReference type="KEGG" id="pfy:PFICI_09803"/>
<feature type="region of interest" description="Disordered" evidence="1">
    <location>
        <begin position="160"/>
        <end position="179"/>
    </location>
</feature>
<dbReference type="Proteomes" id="UP000030651">
    <property type="component" value="Unassembled WGS sequence"/>
</dbReference>
<keyword evidence="3" id="KW-1185">Reference proteome</keyword>
<gene>
    <name evidence="2" type="ORF">PFICI_09803</name>
</gene>
<dbReference type="OrthoDB" id="4837923at2759"/>
<dbReference type="HOGENOM" id="CLU_826679_0_0_1"/>
<feature type="region of interest" description="Disordered" evidence="1">
    <location>
        <begin position="27"/>
        <end position="47"/>
    </location>
</feature>
<evidence type="ECO:0000313" key="2">
    <source>
        <dbReference type="EMBL" id="ETS77741.1"/>
    </source>
</evidence>
<evidence type="ECO:0000313" key="3">
    <source>
        <dbReference type="Proteomes" id="UP000030651"/>
    </source>
</evidence>
<dbReference type="EMBL" id="KI912115">
    <property type="protein sequence ID" value="ETS77741.1"/>
    <property type="molecule type" value="Genomic_DNA"/>
</dbReference>
<feature type="region of interest" description="Disordered" evidence="1">
    <location>
        <begin position="59"/>
        <end position="79"/>
    </location>
</feature>
<sequence length="336" mass="36794">MASTSRPNSLGCADDCFYSFPPSRVASYEDNTTPKGSAKECDRTPRSTCSFDTALDKDASLESTSQQHERVSDTQRSSRVKWTLPFPHHEESSTQHHFCSKPVLDRLSRHRLPSGFDHPTDGSHVPDFASLPDEPLTIEQLVSSPAAPVTTKHWSSTSIGSSMRAAKSQNSRPVYFDPSTGSTRGVEDIVANIRTYLSTMRHDACDASPREQLDSMTFVAQDQDSRPKSTSENFLVSTNDIAGILDIVIVGLRRLHREHLPSGCLSVLLPWDHNKRPIVTKADSIFPTASCPAEPATTISSVKPTVTPAFSSHLQSMANKSIKATIITKRSVAEVS</sequence>
<dbReference type="AlphaFoldDB" id="W3WXZ3"/>
<accession>W3WXZ3</accession>
<name>W3WXZ3_PESFW</name>
<dbReference type="GeneID" id="19274816"/>